<sequence>MQEGPGHCVVPEGLGLHGHLASCTQLHLLHLQGLGQPCSWACLYICGVAAPLAALAWLPTHLTYLAVPPGEAWRTVTFVFANVVEAGATVVTGARGTRVWLPWKQKAPSQVKGHSPPPLPSSPTSQSWGLFMRSRTAAGGEGVSGSPAQGWPVIPALPTTPGGHTDLTVPPVKWWGQVVSHSHPPHCPWGLHRSHIASP</sequence>
<dbReference type="Proteomes" id="UP001266305">
    <property type="component" value="Unassembled WGS sequence"/>
</dbReference>
<protein>
    <submittedName>
        <fullName evidence="2">Uncharacterized protein</fullName>
    </submittedName>
</protein>
<evidence type="ECO:0000256" key="1">
    <source>
        <dbReference type="SAM" id="MobiDB-lite"/>
    </source>
</evidence>
<keyword evidence="3" id="KW-1185">Reference proteome</keyword>
<dbReference type="EMBL" id="JASSZA010000006">
    <property type="protein sequence ID" value="KAK2108081.1"/>
    <property type="molecule type" value="Genomic_DNA"/>
</dbReference>
<comment type="caution">
    <text evidence="2">The sequence shown here is derived from an EMBL/GenBank/DDBJ whole genome shotgun (WGS) entry which is preliminary data.</text>
</comment>
<gene>
    <name evidence="2" type="ORF">P7K49_013246</name>
</gene>
<reference evidence="2 3" key="1">
    <citation type="submission" date="2023-05" db="EMBL/GenBank/DDBJ databases">
        <title>B98-5 Cell Line De Novo Hybrid Assembly: An Optical Mapping Approach.</title>
        <authorList>
            <person name="Kananen K."/>
            <person name="Auerbach J.A."/>
            <person name="Kautto E."/>
            <person name="Blachly J.S."/>
        </authorList>
    </citation>
    <scope>NUCLEOTIDE SEQUENCE [LARGE SCALE GENOMIC DNA]</scope>
    <source>
        <strain evidence="2">B95-8</strain>
        <tissue evidence="2">Cell line</tissue>
    </source>
</reference>
<evidence type="ECO:0000313" key="3">
    <source>
        <dbReference type="Proteomes" id="UP001266305"/>
    </source>
</evidence>
<feature type="region of interest" description="Disordered" evidence="1">
    <location>
        <begin position="105"/>
        <end position="159"/>
    </location>
</feature>
<accession>A0ABQ9VFY0</accession>
<proteinExistence type="predicted"/>
<name>A0ABQ9VFY0_SAGOE</name>
<organism evidence="2 3">
    <name type="scientific">Saguinus oedipus</name>
    <name type="common">Cotton-top tamarin</name>
    <name type="synonym">Oedipomidas oedipus</name>
    <dbReference type="NCBI Taxonomy" id="9490"/>
    <lineage>
        <taxon>Eukaryota</taxon>
        <taxon>Metazoa</taxon>
        <taxon>Chordata</taxon>
        <taxon>Craniata</taxon>
        <taxon>Vertebrata</taxon>
        <taxon>Euteleostomi</taxon>
        <taxon>Mammalia</taxon>
        <taxon>Eutheria</taxon>
        <taxon>Euarchontoglires</taxon>
        <taxon>Primates</taxon>
        <taxon>Haplorrhini</taxon>
        <taxon>Platyrrhini</taxon>
        <taxon>Cebidae</taxon>
        <taxon>Callitrichinae</taxon>
        <taxon>Saguinus</taxon>
    </lineage>
</organism>
<evidence type="ECO:0000313" key="2">
    <source>
        <dbReference type="EMBL" id="KAK2108081.1"/>
    </source>
</evidence>